<sequence length="69" mass="8231">MHNVIRNGSKTKKPETHGQRLHYLLPVSRHVSFRIASYLKRTPTHCWDLSPDRNRKWRVKIESGLRALR</sequence>
<dbReference type="EMBL" id="JANPWB010000003">
    <property type="protein sequence ID" value="KAJ1204424.1"/>
    <property type="molecule type" value="Genomic_DNA"/>
</dbReference>
<proteinExistence type="predicted"/>
<organism evidence="1 2">
    <name type="scientific">Pleurodeles waltl</name>
    <name type="common">Iberian ribbed newt</name>
    <dbReference type="NCBI Taxonomy" id="8319"/>
    <lineage>
        <taxon>Eukaryota</taxon>
        <taxon>Metazoa</taxon>
        <taxon>Chordata</taxon>
        <taxon>Craniata</taxon>
        <taxon>Vertebrata</taxon>
        <taxon>Euteleostomi</taxon>
        <taxon>Amphibia</taxon>
        <taxon>Batrachia</taxon>
        <taxon>Caudata</taxon>
        <taxon>Salamandroidea</taxon>
        <taxon>Salamandridae</taxon>
        <taxon>Pleurodelinae</taxon>
        <taxon>Pleurodeles</taxon>
    </lineage>
</organism>
<dbReference type="AlphaFoldDB" id="A0AAV7VRW4"/>
<gene>
    <name evidence="1" type="ORF">NDU88_008202</name>
</gene>
<evidence type="ECO:0000313" key="2">
    <source>
        <dbReference type="Proteomes" id="UP001066276"/>
    </source>
</evidence>
<dbReference type="Proteomes" id="UP001066276">
    <property type="component" value="Chromosome 2_1"/>
</dbReference>
<accession>A0AAV7VRW4</accession>
<name>A0AAV7VRW4_PLEWA</name>
<evidence type="ECO:0000313" key="1">
    <source>
        <dbReference type="EMBL" id="KAJ1204424.1"/>
    </source>
</evidence>
<protein>
    <submittedName>
        <fullName evidence="1">Uncharacterized protein</fullName>
    </submittedName>
</protein>
<keyword evidence="2" id="KW-1185">Reference proteome</keyword>
<comment type="caution">
    <text evidence="1">The sequence shown here is derived from an EMBL/GenBank/DDBJ whole genome shotgun (WGS) entry which is preliminary data.</text>
</comment>
<reference evidence="1" key="1">
    <citation type="journal article" date="2022" name="bioRxiv">
        <title>Sequencing and chromosome-scale assembly of the giantPleurodeles waltlgenome.</title>
        <authorList>
            <person name="Brown T."/>
            <person name="Elewa A."/>
            <person name="Iarovenko S."/>
            <person name="Subramanian E."/>
            <person name="Araus A.J."/>
            <person name="Petzold A."/>
            <person name="Susuki M."/>
            <person name="Suzuki K.-i.T."/>
            <person name="Hayashi T."/>
            <person name="Toyoda A."/>
            <person name="Oliveira C."/>
            <person name="Osipova E."/>
            <person name="Leigh N.D."/>
            <person name="Simon A."/>
            <person name="Yun M.H."/>
        </authorList>
    </citation>
    <scope>NUCLEOTIDE SEQUENCE</scope>
    <source>
        <strain evidence="1">20211129_DDA</strain>
        <tissue evidence="1">Liver</tissue>
    </source>
</reference>